<name>A0A8S9ZE47_9BILA</name>
<accession>A0A8S9ZE47</accession>
<evidence type="ECO:0000313" key="2">
    <source>
        <dbReference type="Proteomes" id="UP000605970"/>
    </source>
</evidence>
<organism evidence="1 2">
    <name type="scientific">Meloidogyne graminicola</name>
    <dbReference type="NCBI Taxonomy" id="189291"/>
    <lineage>
        <taxon>Eukaryota</taxon>
        <taxon>Metazoa</taxon>
        <taxon>Ecdysozoa</taxon>
        <taxon>Nematoda</taxon>
        <taxon>Chromadorea</taxon>
        <taxon>Rhabditida</taxon>
        <taxon>Tylenchina</taxon>
        <taxon>Tylenchomorpha</taxon>
        <taxon>Tylenchoidea</taxon>
        <taxon>Meloidogynidae</taxon>
        <taxon>Meloidogyninae</taxon>
        <taxon>Meloidogyne</taxon>
    </lineage>
</organism>
<protein>
    <submittedName>
        <fullName evidence="1">Uncharacterized protein</fullName>
    </submittedName>
</protein>
<dbReference type="EMBL" id="JABEBT010000133">
    <property type="protein sequence ID" value="KAF7629994.1"/>
    <property type="molecule type" value="Genomic_DNA"/>
</dbReference>
<reference evidence="1" key="1">
    <citation type="journal article" date="2020" name="Ecol. Evol.">
        <title>Genome structure and content of the rice root-knot nematode (Meloidogyne graminicola).</title>
        <authorList>
            <person name="Phan N.T."/>
            <person name="Danchin E.G.J."/>
            <person name="Klopp C."/>
            <person name="Perfus-Barbeoch L."/>
            <person name="Kozlowski D.K."/>
            <person name="Koutsovoulos G.D."/>
            <person name="Lopez-Roques C."/>
            <person name="Bouchez O."/>
            <person name="Zahm M."/>
            <person name="Besnard G."/>
            <person name="Bellafiore S."/>
        </authorList>
    </citation>
    <scope>NUCLEOTIDE SEQUENCE</scope>
    <source>
        <strain evidence="1">VN-18</strain>
    </source>
</reference>
<evidence type="ECO:0000313" key="1">
    <source>
        <dbReference type="EMBL" id="KAF7629994.1"/>
    </source>
</evidence>
<dbReference type="AlphaFoldDB" id="A0A8S9ZE47"/>
<comment type="caution">
    <text evidence="1">The sequence shown here is derived from an EMBL/GenBank/DDBJ whole genome shotgun (WGS) entry which is preliminary data.</text>
</comment>
<dbReference type="Proteomes" id="UP000605970">
    <property type="component" value="Unassembled WGS sequence"/>
</dbReference>
<keyword evidence="2" id="KW-1185">Reference proteome</keyword>
<proteinExistence type="predicted"/>
<sequence>MLRNLQLRMDLLFTSSTVSCCLYGYSAVPLQHLIFPCGADGLYEVVDIKGNFKQDNFQKAMNFLVDSQPLGDNVA</sequence>
<gene>
    <name evidence="1" type="ORF">Mgra_00009023</name>
</gene>